<organism evidence="3 4">
    <name type="scientific">Candidatus Sulfotelmatobacter kueseliae</name>
    <dbReference type="NCBI Taxonomy" id="2042962"/>
    <lineage>
        <taxon>Bacteria</taxon>
        <taxon>Pseudomonadati</taxon>
        <taxon>Acidobacteriota</taxon>
        <taxon>Terriglobia</taxon>
        <taxon>Terriglobales</taxon>
        <taxon>Candidatus Korobacteraceae</taxon>
        <taxon>Candidatus Sulfotelmatobacter</taxon>
    </lineage>
</organism>
<dbReference type="PANTHER" id="PTHR34094:SF1">
    <property type="entry name" value="PROTEIN FAM185A"/>
    <property type="match status" value="1"/>
</dbReference>
<proteinExistence type="predicted"/>
<feature type="region of interest" description="Disordered" evidence="1">
    <location>
        <begin position="296"/>
        <end position="316"/>
    </location>
</feature>
<dbReference type="EMBL" id="OMOD01000146">
    <property type="protein sequence ID" value="SPF44104.1"/>
    <property type="molecule type" value="Genomic_DNA"/>
</dbReference>
<evidence type="ECO:0000313" key="4">
    <source>
        <dbReference type="Proteomes" id="UP000238701"/>
    </source>
</evidence>
<dbReference type="Pfam" id="PF13349">
    <property type="entry name" value="DUF4097"/>
    <property type="match status" value="1"/>
</dbReference>
<evidence type="ECO:0000259" key="2">
    <source>
        <dbReference type="Pfam" id="PF13349"/>
    </source>
</evidence>
<sequence>MNNTRTLRSLFVSSGSWLAIALVVLLTSTLAIASTPQGTFERTLQVTGPVDLEVLTHSGDITVRAGSSGSVLIRGKIFVSDRWLKGNRQGDVQEIEQHPPIRQEGNSVHIDDLNVHDISVDYEITVPADTAIRTHSGSGDQIIEGTHGSVDVQTGSGDVKLAKLTGDVHLQTGSGDVRAREIAGAVRGGAGSGDIELEETAAGDIDLHTGSGNINARGIQGAFHAEAGSGDVTAEGTQGGTWEIRTGSGDVNVRLPGSAAFDADISTSSGTVDVDSPIEMTVQGRVQEERKSIRGKVRGGGPLLSVRTGSGDINIR</sequence>
<dbReference type="PANTHER" id="PTHR34094">
    <property type="match status" value="1"/>
</dbReference>
<protein>
    <recommendedName>
        <fullName evidence="2">DUF4097 domain-containing protein</fullName>
    </recommendedName>
</protein>
<reference evidence="4" key="1">
    <citation type="submission" date="2018-02" db="EMBL/GenBank/DDBJ databases">
        <authorList>
            <person name="Hausmann B."/>
        </authorList>
    </citation>
    <scope>NUCLEOTIDE SEQUENCE [LARGE SCALE GENOMIC DNA]</scope>
    <source>
        <strain evidence="4">Peat soil MAG SbA1</strain>
    </source>
</reference>
<accession>A0A2U3KWP0</accession>
<evidence type="ECO:0000256" key="1">
    <source>
        <dbReference type="SAM" id="MobiDB-lite"/>
    </source>
</evidence>
<dbReference type="Proteomes" id="UP000238701">
    <property type="component" value="Unassembled WGS sequence"/>
</dbReference>
<evidence type="ECO:0000313" key="3">
    <source>
        <dbReference type="EMBL" id="SPF44104.1"/>
    </source>
</evidence>
<dbReference type="AlphaFoldDB" id="A0A2U3KWP0"/>
<gene>
    <name evidence="3" type="ORF">SBA1_510041</name>
</gene>
<feature type="domain" description="DUF4097" evidence="2">
    <location>
        <begin position="166"/>
        <end position="316"/>
    </location>
</feature>
<dbReference type="OrthoDB" id="113158at2"/>
<dbReference type="Gene3D" id="2.160.20.120">
    <property type="match status" value="1"/>
</dbReference>
<dbReference type="InterPro" id="IPR025164">
    <property type="entry name" value="Toastrack_DUF4097"/>
</dbReference>
<name>A0A2U3KWP0_9BACT</name>